<keyword evidence="2" id="KW-1185">Reference proteome</keyword>
<dbReference type="Gene3D" id="2.130.10.30">
    <property type="entry name" value="Regulator of chromosome condensation 1/beta-lactamase-inhibitor protein II"/>
    <property type="match status" value="1"/>
</dbReference>
<dbReference type="SUPFAM" id="SSF50985">
    <property type="entry name" value="RCC1/BLIP-II"/>
    <property type="match status" value="1"/>
</dbReference>
<dbReference type="InterPro" id="IPR009091">
    <property type="entry name" value="RCC1/BLIP-II"/>
</dbReference>
<dbReference type="EMBL" id="BAAAMU010000015">
    <property type="protein sequence ID" value="GAA1628017.1"/>
    <property type="molecule type" value="Genomic_DNA"/>
</dbReference>
<protein>
    <submittedName>
        <fullName evidence="1">Uncharacterized protein</fullName>
    </submittedName>
</protein>
<proteinExistence type="predicted"/>
<evidence type="ECO:0000313" key="2">
    <source>
        <dbReference type="Proteomes" id="UP001500064"/>
    </source>
</evidence>
<name>A0ABP4R069_9ACTN</name>
<accession>A0ABP4R069</accession>
<gene>
    <name evidence="1" type="ORF">GCM10009733_025930</name>
</gene>
<evidence type="ECO:0000313" key="1">
    <source>
        <dbReference type="EMBL" id="GAA1628017.1"/>
    </source>
</evidence>
<dbReference type="Proteomes" id="UP001500064">
    <property type="component" value="Unassembled WGS sequence"/>
</dbReference>
<comment type="caution">
    <text evidence="1">The sequence shown here is derived from an EMBL/GenBank/DDBJ whole genome shotgun (WGS) entry which is preliminary data.</text>
</comment>
<sequence length="167" mass="16516">MGNGTTAPSLVPAQVPGLSGVVDVAASRHAGMALRGEGWVVVWGHDFNQLSGEGPISATSLELFRIPGLREIGAGLDNGAGLQDNGRVRAWGGNSSGSVGTGSLAQANPDPAPVIGVVNASYVGSGPTADHAVVVQPVLTDFSLTLDPGAGSVASGGSLRPCSPSPR</sequence>
<reference evidence="2" key="1">
    <citation type="journal article" date="2019" name="Int. J. Syst. Evol. Microbiol.">
        <title>The Global Catalogue of Microorganisms (GCM) 10K type strain sequencing project: providing services to taxonomists for standard genome sequencing and annotation.</title>
        <authorList>
            <consortium name="The Broad Institute Genomics Platform"/>
            <consortium name="The Broad Institute Genome Sequencing Center for Infectious Disease"/>
            <person name="Wu L."/>
            <person name="Ma J."/>
        </authorList>
    </citation>
    <scope>NUCLEOTIDE SEQUENCE [LARGE SCALE GENOMIC DNA]</scope>
    <source>
        <strain evidence="2">JCM 13929</strain>
    </source>
</reference>
<organism evidence="1 2">
    <name type="scientific">Nonomuraea maheshkhaliensis</name>
    <dbReference type="NCBI Taxonomy" id="419590"/>
    <lineage>
        <taxon>Bacteria</taxon>
        <taxon>Bacillati</taxon>
        <taxon>Actinomycetota</taxon>
        <taxon>Actinomycetes</taxon>
        <taxon>Streptosporangiales</taxon>
        <taxon>Streptosporangiaceae</taxon>
        <taxon>Nonomuraea</taxon>
    </lineage>
</organism>